<evidence type="ECO:0000313" key="1">
    <source>
        <dbReference type="EMBL" id="AUZ95067.1"/>
    </source>
</evidence>
<sequence>MNTDNASPETVLMELLICATSWQGEARIIGNIRAMDIARAITHVFENKITVDVSKMVAADGVTYYVIAHCNGRDFTLSSYTQRNRAEYDAACFDYLVNGGEEPDIMEYPD</sequence>
<accession>A0A2L0UZW0</accession>
<name>A0A2L0UZW0_9CAUD</name>
<dbReference type="RefSeq" id="YP_009611963.1">
    <property type="nucleotide sequence ID" value="NC_042013.1"/>
</dbReference>
<proteinExistence type="predicted"/>
<organism evidence="1 2">
    <name type="scientific">Agrobacterium phage Atu_ph07</name>
    <dbReference type="NCBI Taxonomy" id="2024264"/>
    <lineage>
        <taxon>Viruses</taxon>
        <taxon>Duplodnaviria</taxon>
        <taxon>Heunggongvirae</taxon>
        <taxon>Uroviricota</taxon>
        <taxon>Caudoviricetes</taxon>
        <taxon>Polybotosvirus</taxon>
        <taxon>Polybotosvirus Atuph07</taxon>
    </lineage>
</organism>
<dbReference type="GeneID" id="40088301"/>
<protein>
    <submittedName>
        <fullName evidence="1">Uncharacterized protein</fullName>
    </submittedName>
</protein>
<reference evidence="1 2" key="1">
    <citation type="submission" date="2017-06" db="EMBL/GenBank/DDBJ databases">
        <authorList>
            <person name="Kim H.J."/>
            <person name="Triplett B.A."/>
        </authorList>
    </citation>
    <scope>NUCLEOTIDE SEQUENCE [LARGE SCALE GENOMIC DNA]</scope>
</reference>
<evidence type="ECO:0000313" key="2">
    <source>
        <dbReference type="Proteomes" id="UP000223025"/>
    </source>
</evidence>
<dbReference type="Proteomes" id="UP000223025">
    <property type="component" value="Segment"/>
</dbReference>
<dbReference type="EMBL" id="MF403008">
    <property type="protein sequence ID" value="AUZ95067.1"/>
    <property type="molecule type" value="Genomic_DNA"/>
</dbReference>
<dbReference type="KEGG" id="vg:40088301"/>
<keyword evidence="2" id="KW-1185">Reference proteome</keyword>